<dbReference type="PANTHER" id="PTHR39178:SF1">
    <property type="entry name" value="RIBOSOMAL-PROCESSING CYSTEINE PROTEASE PRP"/>
    <property type="match status" value="1"/>
</dbReference>
<keyword evidence="2 7" id="KW-0645">Protease</keyword>
<dbReference type="Proteomes" id="UP000886741">
    <property type="component" value="Unassembled WGS sequence"/>
</dbReference>
<comment type="similarity">
    <text evidence="5">Belongs to the Prp family.</text>
</comment>
<evidence type="ECO:0000256" key="5">
    <source>
        <dbReference type="ARBA" id="ARBA00044503"/>
    </source>
</evidence>
<dbReference type="Gene3D" id="3.30.70.1490">
    <property type="entry name" value="Cysteine protease Prp"/>
    <property type="match status" value="1"/>
</dbReference>
<dbReference type="InterPro" id="IPR036764">
    <property type="entry name" value="Peptidase_Prp_sf"/>
</dbReference>
<evidence type="ECO:0000256" key="3">
    <source>
        <dbReference type="ARBA" id="ARBA00022801"/>
    </source>
</evidence>
<protein>
    <recommendedName>
        <fullName evidence="6">Ribosomal processing cysteine protease Prp</fullName>
    </recommendedName>
</protein>
<dbReference type="GO" id="GO:0006508">
    <property type="term" value="P:proteolysis"/>
    <property type="evidence" value="ECO:0007669"/>
    <property type="project" value="UniProtKB-KW"/>
</dbReference>
<organism evidence="7 8">
    <name type="scientific">Candidatus Avoscillospira avistercoris</name>
    <dbReference type="NCBI Taxonomy" id="2840707"/>
    <lineage>
        <taxon>Bacteria</taxon>
        <taxon>Bacillati</taxon>
        <taxon>Bacillota</taxon>
        <taxon>Clostridia</taxon>
        <taxon>Eubacteriales</taxon>
        <taxon>Oscillospiraceae</taxon>
        <taxon>Oscillospiraceae incertae sedis</taxon>
        <taxon>Candidatus Avoscillospira</taxon>
    </lineage>
</organism>
<dbReference type="PANTHER" id="PTHR39178">
    <property type="entry name" value="HYPOTHETICAL RIBOSOME-ASSOCIATED PROTEIN"/>
    <property type="match status" value="1"/>
</dbReference>
<dbReference type="CDD" id="cd16332">
    <property type="entry name" value="Prp-like"/>
    <property type="match status" value="1"/>
</dbReference>
<name>A0A9D1F9B7_9FIRM</name>
<dbReference type="EMBL" id="DVJJ01000078">
    <property type="protein sequence ID" value="HIS64713.1"/>
    <property type="molecule type" value="Genomic_DNA"/>
</dbReference>
<evidence type="ECO:0000256" key="6">
    <source>
        <dbReference type="ARBA" id="ARBA00044538"/>
    </source>
</evidence>
<gene>
    <name evidence="7" type="ORF">IAA83_04995</name>
</gene>
<dbReference type="SUPFAM" id="SSF118010">
    <property type="entry name" value="TM1457-like"/>
    <property type="match status" value="1"/>
</dbReference>
<dbReference type="GO" id="GO:0042254">
    <property type="term" value="P:ribosome biogenesis"/>
    <property type="evidence" value="ECO:0007669"/>
    <property type="project" value="UniProtKB-KW"/>
</dbReference>
<accession>A0A9D1F9B7</accession>
<comment type="caution">
    <text evidence="7">The sequence shown here is derived from an EMBL/GenBank/DDBJ whole genome shotgun (WGS) entry which is preliminary data.</text>
</comment>
<proteinExistence type="inferred from homology"/>
<evidence type="ECO:0000313" key="8">
    <source>
        <dbReference type="Proteomes" id="UP000886741"/>
    </source>
</evidence>
<evidence type="ECO:0000256" key="4">
    <source>
        <dbReference type="ARBA" id="ARBA00022807"/>
    </source>
</evidence>
<dbReference type="Pfam" id="PF04327">
    <property type="entry name" value="Peptidase_Prp"/>
    <property type="match status" value="1"/>
</dbReference>
<evidence type="ECO:0000256" key="2">
    <source>
        <dbReference type="ARBA" id="ARBA00022670"/>
    </source>
</evidence>
<keyword evidence="3" id="KW-0378">Hydrolase</keyword>
<evidence type="ECO:0000313" key="7">
    <source>
        <dbReference type="EMBL" id="HIS64713.1"/>
    </source>
</evidence>
<keyword evidence="1" id="KW-0690">Ribosome biogenesis</keyword>
<dbReference type="InterPro" id="IPR007422">
    <property type="entry name" value="Peptidase_Prp"/>
</dbReference>
<reference evidence="7" key="2">
    <citation type="journal article" date="2021" name="PeerJ">
        <title>Extensive microbial diversity within the chicken gut microbiome revealed by metagenomics and culture.</title>
        <authorList>
            <person name="Gilroy R."/>
            <person name="Ravi A."/>
            <person name="Getino M."/>
            <person name="Pursley I."/>
            <person name="Horton D.L."/>
            <person name="Alikhan N.F."/>
            <person name="Baker D."/>
            <person name="Gharbi K."/>
            <person name="Hall N."/>
            <person name="Watson M."/>
            <person name="Adriaenssens E.M."/>
            <person name="Foster-Nyarko E."/>
            <person name="Jarju S."/>
            <person name="Secka A."/>
            <person name="Antonio M."/>
            <person name="Oren A."/>
            <person name="Chaudhuri R.R."/>
            <person name="La Ragione R."/>
            <person name="Hildebrand F."/>
            <person name="Pallen M.J."/>
        </authorList>
    </citation>
    <scope>NUCLEOTIDE SEQUENCE</scope>
    <source>
        <strain evidence="7">ChiBcec16-1751</strain>
    </source>
</reference>
<evidence type="ECO:0000256" key="1">
    <source>
        <dbReference type="ARBA" id="ARBA00022517"/>
    </source>
</evidence>
<dbReference type="GO" id="GO:0008234">
    <property type="term" value="F:cysteine-type peptidase activity"/>
    <property type="evidence" value="ECO:0007669"/>
    <property type="project" value="UniProtKB-KW"/>
</dbReference>
<reference evidence="7" key="1">
    <citation type="submission" date="2020-10" db="EMBL/GenBank/DDBJ databases">
        <authorList>
            <person name="Gilroy R."/>
        </authorList>
    </citation>
    <scope>NUCLEOTIDE SEQUENCE</scope>
    <source>
        <strain evidence="7">ChiBcec16-1751</strain>
    </source>
</reference>
<dbReference type="AlphaFoldDB" id="A0A9D1F9B7"/>
<sequence>MTRVEFFDQDGRITGFCCEGHSGYAEAGSDIVCAAVTTAIRMAECTINDVCGSRAKTRVNDKEARITLTLPATCDEEETVQAVLTGLMLTLCELRDEYPDYIEVMEVQ</sequence>
<keyword evidence="4" id="KW-0788">Thiol protease</keyword>